<proteinExistence type="predicted"/>
<evidence type="ECO:0000313" key="1">
    <source>
        <dbReference type="EMBL" id="KAJ3492671.1"/>
    </source>
</evidence>
<comment type="caution">
    <text evidence="1">The sequence shown here is derived from an EMBL/GenBank/DDBJ whole genome shotgun (WGS) entry which is preliminary data.</text>
</comment>
<evidence type="ECO:0000313" key="2">
    <source>
        <dbReference type="Proteomes" id="UP001148737"/>
    </source>
</evidence>
<keyword evidence="2" id="KW-1185">Reference proteome</keyword>
<dbReference type="Proteomes" id="UP001148737">
    <property type="component" value="Unassembled WGS sequence"/>
</dbReference>
<dbReference type="EMBL" id="JANAKD010000572">
    <property type="protein sequence ID" value="KAJ3492671.1"/>
    <property type="molecule type" value="Genomic_DNA"/>
</dbReference>
<protein>
    <submittedName>
        <fullName evidence="1">Uncharacterized protein</fullName>
    </submittedName>
</protein>
<sequence length="208" mass="22953">MEHVVDENTTFLVRQHSFGGKGASKPKFTIESLPGDECLEDKTDVLEKQPSTATMSVDAKYVSVEDRHEFRDATGLPLFDLYHKTTSVTWLIEVPGGNGEPIAVITPHPSMFKDRLDVQVKNAADGGEEVMLHVEGQDIWKLRVNVYRGDEVVMTVKRTDKISPYLMSSKLSWVVDVASGMDVSLASAIVVVMAATLYSSSTMSATWK</sequence>
<gene>
    <name evidence="1" type="ORF">NLG97_g5232</name>
</gene>
<accession>A0ACC1QT45</accession>
<organism evidence="1 2">
    <name type="scientific">Lecanicillium saksenae</name>
    <dbReference type="NCBI Taxonomy" id="468837"/>
    <lineage>
        <taxon>Eukaryota</taxon>
        <taxon>Fungi</taxon>
        <taxon>Dikarya</taxon>
        <taxon>Ascomycota</taxon>
        <taxon>Pezizomycotina</taxon>
        <taxon>Sordariomycetes</taxon>
        <taxon>Hypocreomycetidae</taxon>
        <taxon>Hypocreales</taxon>
        <taxon>Cordycipitaceae</taxon>
        <taxon>Lecanicillium</taxon>
    </lineage>
</organism>
<name>A0ACC1QT45_9HYPO</name>
<reference evidence="1" key="1">
    <citation type="submission" date="2022-07" db="EMBL/GenBank/DDBJ databases">
        <title>Genome Sequence of Lecanicillium saksenae.</title>
        <authorList>
            <person name="Buettner E."/>
        </authorList>
    </citation>
    <scope>NUCLEOTIDE SEQUENCE</scope>
    <source>
        <strain evidence="1">VT-O1</strain>
    </source>
</reference>